<organism evidence="3 4">
    <name type="scientific">Coniophora puteana (strain RWD-64-598)</name>
    <name type="common">Brown rot fungus</name>
    <dbReference type="NCBI Taxonomy" id="741705"/>
    <lineage>
        <taxon>Eukaryota</taxon>
        <taxon>Fungi</taxon>
        <taxon>Dikarya</taxon>
        <taxon>Basidiomycota</taxon>
        <taxon>Agaricomycotina</taxon>
        <taxon>Agaricomycetes</taxon>
        <taxon>Agaricomycetidae</taxon>
        <taxon>Boletales</taxon>
        <taxon>Coniophorineae</taxon>
        <taxon>Coniophoraceae</taxon>
        <taxon>Coniophora</taxon>
    </lineage>
</organism>
<evidence type="ECO:0000313" key="4">
    <source>
        <dbReference type="Proteomes" id="UP000053558"/>
    </source>
</evidence>
<name>A0A5M3M6R4_CONPW</name>
<gene>
    <name evidence="3" type="ORF">CONPUDRAFT_159576</name>
</gene>
<comment type="caution">
    <text evidence="3">The sequence shown here is derived from an EMBL/GenBank/DDBJ whole genome shotgun (WGS) entry which is preliminary data.</text>
</comment>
<dbReference type="PROSITE" id="PS50405">
    <property type="entry name" value="GST_CTER"/>
    <property type="match status" value="1"/>
</dbReference>
<dbReference type="InterPro" id="IPR040079">
    <property type="entry name" value="Glutathione_S-Trfase"/>
</dbReference>
<dbReference type="GO" id="GO:0005737">
    <property type="term" value="C:cytoplasm"/>
    <property type="evidence" value="ECO:0007669"/>
    <property type="project" value="TreeGrafter"/>
</dbReference>
<sequence length="237" mass="26149">MSSSNKQITLYYSKLSVYVQRASMVLEEAKVNYKKYPIQIFAPKPDWFLEKINPRGLVPAITYGGPDVPGDQPSSEATVIIETPVIMEFIADLHPEANLLPKDPVERAKVRLFVDAVNTHFASTFVGFIVKGDSYQTVIDGARAVQKLLPDHGKWAIGNQFTIADIALAPFISRIELASKRGVGKYAAGENKLVLDALNSPEFAKLKAYSANLQERPSFKATFDGDYIIGELTKLLA</sequence>
<dbReference type="SUPFAM" id="SSF47616">
    <property type="entry name" value="GST C-terminal domain-like"/>
    <property type="match status" value="1"/>
</dbReference>
<dbReference type="RefSeq" id="XP_007774874.1">
    <property type="nucleotide sequence ID" value="XM_007776684.1"/>
</dbReference>
<dbReference type="Gene3D" id="1.20.1050.10">
    <property type="match status" value="1"/>
</dbReference>
<dbReference type="Gene3D" id="3.40.30.10">
    <property type="entry name" value="Glutaredoxin"/>
    <property type="match status" value="1"/>
</dbReference>
<dbReference type="InterPro" id="IPR010987">
    <property type="entry name" value="Glutathione-S-Trfase_C-like"/>
</dbReference>
<dbReference type="InterPro" id="IPR036249">
    <property type="entry name" value="Thioredoxin-like_sf"/>
</dbReference>
<evidence type="ECO:0000259" key="1">
    <source>
        <dbReference type="PROSITE" id="PS50404"/>
    </source>
</evidence>
<dbReference type="Pfam" id="PF13409">
    <property type="entry name" value="GST_N_2"/>
    <property type="match status" value="1"/>
</dbReference>
<dbReference type="SUPFAM" id="SSF52833">
    <property type="entry name" value="Thioredoxin-like"/>
    <property type="match status" value="1"/>
</dbReference>
<dbReference type="Pfam" id="PF13410">
    <property type="entry name" value="GST_C_2"/>
    <property type="match status" value="1"/>
</dbReference>
<dbReference type="OrthoDB" id="202840at2759"/>
<dbReference type="SFLD" id="SFLDS00019">
    <property type="entry name" value="Glutathione_Transferase_(cytos"/>
    <property type="match status" value="1"/>
</dbReference>
<dbReference type="CDD" id="cd00299">
    <property type="entry name" value="GST_C_family"/>
    <property type="match status" value="1"/>
</dbReference>
<dbReference type="KEGG" id="cput:CONPUDRAFT_159576"/>
<evidence type="ECO:0000313" key="3">
    <source>
        <dbReference type="EMBL" id="EIW74797.1"/>
    </source>
</evidence>
<dbReference type="GeneID" id="19204126"/>
<keyword evidence="4" id="KW-1185">Reference proteome</keyword>
<dbReference type="InterPro" id="IPR004045">
    <property type="entry name" value="Glutathione_S-Trfase_N"/>
</dbReference>
<dbReference type="InterPro" id="IPR050983">
    <property type="entry name" value="GST_Omega/HSP26"/>
</dbReference>
<dbReference type="PROSITE" id="PS50404">
    <property type="entry name" value="GST_NTER"/>
    <property type="match status" value="1"/>
</dbReference>
<dbReference type="CDD" id="cd00570">
    <property type="entry name" value="GST_N_family"/>
    <property type="match status" value="1"/>
</dbReference>
<feature type="domain" description="GST C-terminal" evidence="2">
    <location>
        <begin position="103"/>
        <end position="237"/>
    </location>
</feature>
<proteinExistence type="predicted"/>
<dbReference type="PANTHER" id="PTHR43968">
    <property type="match status" value="1"/>
</dbReference>
<reference evidence="4" key="1">
    <citation type="journal article" date="2012" name="Science">
        <title>The Paleozoic origin of enzymatic lignin decomposition reconstructed from 31 fungal genomes.</title>
        <authorList>
            <person name="Floudas D."/>
            <person name="Binder M."/>
            <person name="Riley R."/>
            <person name="Barry K."/>
            <person name="Blanchette R.A."/>
            <person name="Henrissat B."/>
            <person name="Martinez A.T."/>
            <person name="Otillar R."/>
            <person name="Spatafora J.W."/>
            <person name="Yadav J.S."/>
            <person name="Aerts A."/>
            <person name="Benoit I."/>
            <person name="Boyd A."/>
            <person name="Carlson A."/>
            <person name="Copeland A."/>
            <person name="Coutinho P.M."/>
            <person name="de Vries R.P."/>
            <person name="Ferreira P."/>
            <person name="Findley K."/>
            <person name="Foster B."/>
            <person name="Gaskell J."/>
            <person name="Glotzer D."/>
            <person name="Gorecki P."/>
            <person name="Heitman J."/>
            <person name="Hesse C."/>
            <person name="Hori C."/>
            <person name="Igarashi K."/>
            <person name="Jurgens J.A."/>
            <person name="Kallen N."/>
            <person name="Kersten P."/>
            <person name="Kohler A."/>
            <person name="Kuees U."/>
            <person name="Kumar T.K.A."/>
            <person name="Kuo A."/>
            <person name="LaButti K."/>
            <person name="Larrondo L.F."/>
            <person name="Lindquist E."/>
            <person name="Ling A."/>
            <person name="Lombard V."/>
            <person name="Lucas S."/>
            <person name="Lundell T."/>
            <person name="Martin R."/>
            <person name="McLaughlin D.J."/>
            <person name="Morgenstern I."/>
            <person name="Morin E."/>
            <person name="Murat C."/>
            <person name="Nagy L.G."/>
            <person name="Nolan M."/>
            <person name="Ohm R.A."/>
            <person name="Patyshakuliyeva A."/>
            <person name="Rokas A."/>
            <person name="Ruiz-Duenas F.J."/>
            <person name="Sabat G."/>
            <person name="Salamov A."/>
            <person name="Samejima M."/>
            <person name="Schmutz J."/>
            <person name="Slot J.C."/>
            <person name="St John F."/>
            <person name="Stenlid J."/>
            <person name="Sun H."/>
            <person name="Sun S."/>
            <person name="Syed K."/>
            <person name="Tsang A."/>
            <person name="Wiebenga A."/>
            <person name="Young D."/>
            <person name="Pisabarro A."/>
            <person name="Eastwood D.C."/>
            <person name="Martin F."/>
            <person name="Cullen D."/>
            <person name="Grigoriev I.V."/>
            <person name="Hibbett D.S."/>
        </authorList>
    </citation>
    <scope>NUCLEOTIDE SEQUENCE [LARGE SCALE GENOMIC DNA]</scope>
    <source>
        <strain evidence="4">RWD-64-598 SS2</strain>
    </source>
</reference>
<dbReference type="InterPro" id="IPR036282">
    <property type="entry name" value="Glutathione-S-Trfase_C_sf"/>
</dbReference>
<evidence type="ECO:0000259" key="2">
    <source>
        <dbReference type="PROSITE" id="PS50405"/>
    </source>
</evidence>
<dbReference type="EMBL" id="JH711590">
    <property type="protein sequence ID" value="EIW74797.1"/>
    <property type="molecule type" value="Genomic_DNA"/>
</dbReference>
<feature type="domain" description="GST N-terminal" evidence="1">
    <location>
        <begin position="6"/>
        <end position="98"/>
    </location>
</feature>
<dbReference type="OMA" id="WYTEHIN"/>
<protein>
    <submittedName>
        <fullName evidence="3">Thioredoxin-like protein</fullName>
    </submittedName>
</protein>
<dbReference type="Proteomes" id="UP000053558">
    <property type="component" value="Unassembled WGS sequence"/>
</dbReference>
<accession>A0A5M3M6R4</accession>
<dbReference type="SFLD" id="SFLDG00358">
    <property type="entry name" value="Main_(cytGST)"/>
    <property type="match status" value="1"/>
</dbReference>
<dbReference type="AlphaFoldDB" id="A0A5M3M6R4"/>
<dbReference type="PANTHER" id="PTHR43968:SF6">
    <property type="entry name" value="GLUTATHIONE S-TRANSFERASE OMEGA"/>
    <property type="match status" value="1"/>
</dbReference>